<keyword evidence="16" id="KW-1185">Reference proteome</keyword>
<evidence type="ECO:0000256" key="4">
    <source>
        <dbReference type="ARBA" id="ARBA00022771"/>
    </source>
</evidence>
<evidence type="ECO:0000259" key="14">
    <source>
        <dbReference type="PROSITE" id="PS50950"/>
    </source>
</evidence>
<dbReference type="GeneID" id="110243635"/>
<comment type="subcellular location">
    <subcellularLocation>
        <location evidence="1">Nucleus</location>
        <location evidence="1">Nucleoplasm</location>
    </subcellularLocation>
</comment>
<feature type="region of interest" description="Disordered" evidence="13">
    <location>
        <begin position="89"/>
        <end position="116"/>
    </location>
</feature>
<reference evidence="15" key="1">
    <citation type="submission" date="2022-11" db="UniProtKB">
        <authorList>
            <consortium name="EnsemblMetazoa"/>
        </authorList>
    </citation>
    <scope>IDENTIFICATION</scope>
</reference>
<keyword evidence="3" id="KW-0479">Metal-binding</keyword>
<dbReference type="GO" id="GO:0008270">
    <property type="term" value="F:zinc ion binding"/>
    <property type="evidence" value="ECO:0007669"/>
    <property type="project" value="UniProtKB-KW"/>
</dbReference>
<dbReference type="SMART" id="SM00980">
    <property type="entry name" value="THAP"/>
    <property type="match status" value="1"/>
</dbReference>
<dbReference type="GO" id="GO:0043565">
    <property type="term" value="F:sequence-specific DNA binding"/>
    <property type="evidence" value="ECO:0007669"/>
    <property type="project" value="InterPro"/>
</dbReference>
<dbReference type="EnsemblMetazoa" id="XM_028660401.1">
    <property type="protein sequence ID" value="XP_028516202.1"/>
    <property type="gene ID" value="LOC110243635"/>
</dbReference>
<evidence type="ECO:0000256" key="5">
    <source>
        <dbReference type="ARBA" id="ARBA00022833"/>
    </source>
</evidence>
<feature type="compositionally biased region" description="Polar residues" evidence="13">
    <location>
        <begin position="209"/>
        <end position="227"/>
    </location>
</feature>
<evidence type="ECO:0000256" key="13">
    <source>
        <dbReference type="SAM" id="MobiDB-lite"/>
    </source>
</evidence>
<evidence type="ECO:0000313" key="15">
    <source>
        <dbReference type="EnsemblMetazoa" id="XP_028516202.1"/>
    </source>
</evidence>
<dbReference type="PROSITE" id="PS50950">
    <property type="entry name" value="ZF_THAP"/>
    <property type="match status" value="1"/>
</dbReference>
<proteinExistence type="inferred from homology"/>
<dbReference type="Proteomes" id="UP000887567">
    <property type="component" value="Unplaced"/>
</dbReference>
<evidence type="ECO:0000256" key="1">
    <source>
        <dbReference type="ARBA" id="ARBA00004642"/>
    </source>
</evidence>
<keyword evidence="5" id="KW-0862">Zinc</keyword>
<feature type="compositionally biased region" description="Low complexity" evidence="13">
    <location>
        <begin position="355"/>
        <end position="365"/>
    </location>
</feature>
<evidence type="ECO:0000256" key="12">
    <source>
        <dbReference type="PROSITE-ProRule" id="PRU00309"/>
    </source>
</evidence>
<dbReference type="RefSeq" id="XP_028516202.1">
    <property type="nucleotide sequence ID" value="XM_028660401.1"/>
</dbReference>
<dbReference type="InterPro" id="IPR006612">
    <property type="entry name" value="THAP_Znf"/>
</dbReference>
<evidence type="ECO:0000256" key="10">
    <source>
        <dbReference type="ARBA" id="ARBA00023242"/>
    </source>
</evidence>
<keyword evidence="4 12" id="KW-0863">Zinc-finger</keyword>
<keyword evidence="11" id="KW-0131">Cell cycle</keyword>
<evidence type="ECO:0000256" key="3">
    <source>
        <dbReference type="ARBA" id="ARBA00022723"/>
    </source>
</evidence>
<dbReference type="InterPro" id="IPR026516">
    <property type="entry name" value="THAP1/10"/>
</dbReference>
<feature type="compositionally biased region" description="Acidic residues" evidence="13">
    <location>
        <begin position="235"/>
        <end position="262"/>
    </location>
</feature>
<evidence type="ECO:0000313" key="16">
    <source>
        <dbReference type="Proteomes" id="UP000887567"/>
    </source>
</evidence>
<name>A0A913YNX3_EXADI</name>
<evidence type="ECO:0000256" key="9">
    <source>
        <dbReference type="ARBA" id="ARBA00023163"/>
    </source>
</evidence>
<evidence type="ECO:0000256" key="6">
    <source>
        <dbReference type="ARBA" id="ARBA00023015"/>
    </source>
</evidence>
<keyword evidence="9" id="KW-0804">Transcription</keyword>
<dbReference type="AlphaFoldDB" id="A0A913YNX3"/>
<dbReference type="SUPFAM" id="SSF57716">
    <property type="entry name" value="Glucocorticoid receptor-like (DNA-binding domain)"/>
    <property type="match status" value="1"/>
</dbReference>
<keyword evidence="6" id="KW-0805">Transcription regulation</keyword>
<evidence type="ECO:0000256" key="8">
    <source>
        <dbReference type="ARBA" id="ARBA00023125"/>
    </source>
</evidence>
<dbReference type="Pfam" id="PF05485">
    <property type="entry name" value="THAP"/>
    <property type="match status" value="1"/>
</dbReference>
<evidence type="ECO:0000256" key="7">
    <source>
        <dbReference type="ARBA" id="ARBA00023054"/>
    </source>
</evidence>
<evidence type="ECO:0000256" key="2">
    <source>
        <dbReference type="ARBA" id="ARBA00006177"/>
    </source>
</evidence>
<keyword evidence="8 12" id="KW-0238">DNA-binding</keyword>
<feature type="region of interest" description="Disordered" evidence="13">
    <location>
        <begin position="209"/>
        <end position="262"/>
    </location>
</feature>
<keyword evidence="10" id="KW-0539">Nucleus</keyword>
<organism evidence="15 16">
    <name type="scientific">Exaiptasia diaphana</name>
    <name type="common">Tropical sea anemone</name>
    <name type="synonym">Aiptasia pulchella</name>
    <dbReference type="NCBI Taxonomy" id="2652724"/>
    <lineage>
        <taxon>Eukaryota</taxon>
        <taxon>Metazoa</taxon>
        <taxon>Cnidaria</taxon>
        <taxon>Anthozoa</taxon>
        <taxon>Hexacorallia</taxon>
        <taxon>Actiniaria</taxon>
        <taxon>Aiptasiidae</taxon>
        <taxon>Exaiptasia</taxon>
    </lineage>
</organism>
<dbReference type="PANTHER" id="PTHR46600">
    <property type="entry name" value="THAP DOMAIN-CONTAINING"/>
    <property type="match status" value="1"/>
</dbReference>
<keyword evidence="7" id="KW-0175">Coiled coil</keyword>
<dbReference type="KEGG" id="epa:110243635"/>
<dbReference type="OrthoDB" id="5989888at2759"/>
<protein>
    <recommendedName>
        <fullName evidence="14">THAP-type domain-containing protein</fullName>
    </recommendedName>
</protein>
<dbReference type="SMART" id="SM00692">
    <property type="entry name" value="DM3"/>
    <property type="match status" value="1"/>
</dbReference>
<sequence length="376" mass="41310">MPNCCVPGCTNYSSKTTDISYHKIPTDPTLKKAWIARIRRDNLPPAKYCYVCSVHFEPECFEVNFMEQLLGQKSKRKLKAGSIPSIFDFSPSSAPGKRPGRSSSENRVKRKRNTETLTNLLTSSTMNTCDSLEDDTPSTAPVVVDEPVKVDIGTQCNLSEISFAKTNTVSTQTDPQFQVNTGLSNPNDSNSLFDHTYYHSITSVSPQKSEISISPQKSIRSVSSTASGPLFTSDGLDESDDDDDDYNLSSSEENESCIDSDSDQEALNYGKFVSEAKCLVFESCLKKLFTFCSSCGAIVTDTKITYTGCLLRPKSHYTPKIGIQLENYSTTANLCIFFPLRGMACRLCASIKCSDSSKSKTSSSKNENSTLCLANK</sequence>
<feature type="region of interest" description="Disordered" evidence="13">
    <location>
        <begin position="355"/>
        <end position="376"/>
    </location>
</feature>
<dbReference type="GO" id="GO:0005654">
    <property type="term" value="C:nucleoplasm"/>
    <property type="evidence" value="ECO:0007669"/>
    <property type="project" value="UniProtKB-SubCell"/>
</dbReference>
<feature type="compositionally biased region" description="Polar residues" evidence="13">
    <location>
        <begin position="366"/>
        <end position="376"/>
    </location>
</feature>
<comment type="similarity">
    <text evidence="2">Belongs to the THAP1 family.</text>
</comment>
<evidence type="ECO:0000256" key="11">
    <source>
        <dbReference type="ARBA" id="ARBA00023306"/>
    </source>
</evidence>
<dbReference type="PANTHER" id="PTHR46600:SF1">
    <property type="entry name" value="THAP DOMAIN-CONTAINING PROTEIN 1"/>
    <property type="match status" value="1"/>
</dbReference>
<feature type="domain" description="THAP-type" evidence="14">
    <location>
        <begin position="1"/>
        <end position="87"/>
    </location>
</feature>
<dbReference type="OMA" id="NESCIDS"/>
<accession>A0A913YNX3</accession>